<dbReference type="NCBIfam" id="TIGR01603">
    <property type="entry name" value="maj_tail_phi13"/>
    <property type="match status" value="1"/>
</dbReference>
<dbReference type="Proteomes" id="UP000029734">
    <property type="component" value="Unassembled WGS sequence"/>
</dbReference>
<dbReference type="EMBL" id="JQCR01000002">
    <property type="protein sequence ID" value="KGE20628.1"/>
    <property type="molecule type" value="Genomic_DNA"/>
</dbReference>
<evidence type="ECO:0000313" key="3">
    <source>
        <dbReference type="Proteomes" id="UP000029734"/>
    </source>
</evidence>
<organism evidence="2 3">
    <name type="scientific">Paenibacillus wynnii</name>
    <dbReference type="NCBI Taxonomy" id="268407"/>
    <lineage>
        <taxon>Bacteria</taxon>
        <taxon>Bacillati</taxon>
        <taxon>Bacillota</taxon>
        <taxon>Bacilli</taxon>
        <taxon>Bacillales</taxon>
        <taxon>Paenibacillaceae</taxon>
        <taxon>Paenibacillus</taxon>
    </lineage>
</organism>
<evidence type="ECO:0000313" key="2">
    <source>
        <dbReference type="EMBL" id="KGE21112.1"/>
    </source>
</evidence>
<dbReference type="RefSeq" id="WP_036648079.1">
    <property type="nucleotide sequence ID" value="NZ_JQCR01000001.1"/>
</dbReference>
<dbReference type="InterPro" id="IPR006490">
    <property type="entry name" value="Maj_tail_phi13"/>
</dbReference>
<proteinExistence type="predicted"/>
<reference evidence="2 3" key="2">
    <citation type="submission" date="2014-10" db="EMBL/GenBank/DDBJ databases">
        <title>Comparative genomics of the Paenibacillus odorifer group.</title>
        <authorList>
            <person name="Tsai Y.-C."/>
            <person name="Martin N."/>
            <person name="Korlach J."/>
            <person name="Wiedmann M."/>
        </authorList>
    </citation>
    <scope>NUCLEOTIDE SEQUENCE [LARGE SCALE GENOMIC DNA]</scope>
    <source>
        <strain evidence="2 3">DSM 18334</strain>
    </source>
</reference>
<reference evidence="2 3" key="1">
    <citation type="submission" date="2014-08" db="EMBL/GenBank/DDBJ databases">
        <authorList>
            <person name="den Bakker H.C."/>
        </authorList>
    </citation>
    <scope>NUCLEOTIDE SEQUENCE [LARGE SCALE GENOMIC DNA]</scope>
    <source>
        <strain evidence="2 3">DSM 18334</strain>
    </source>
</reference>
<sequence>MAKILKGFKNLKLFPITKNDATGYTAGVAVPVSGAQTCSMEPDSSDWSINADDSVYEAGTDLNGFNFTLTLAELPLEIRAHFEGGTYDTTSKVYSFHADNVAPEIGISFQALTSDGNYRMFKVYALRCSAIADAVNTKGTGDSATAIEIKGKVTQVKKNNLVKDMKDTTTAADLTWLETLTPIPA</sequence>
<comment type="caution">
    <text evidence="2">The sequence shown here is derived from an EMBL/GenBank/DDBJ whole genome shotgun (WGS) entry which is preliminary data.</text>
</comment>
<dbReference type="STRING" id="268407.PWYN_03000"/>
<name>A0A098MHW5_9BACL</name>
<dbReference type="AlphaFoldDB" id="A0A098MHW5"/>
<keyword evidence="3" id="KW-1185">Reference proteome</keyword>
<evidence type="ECO:0000313" key="1">
    <source>
        <dbReference type="EMBL" id="KGE20628.1"/>
    </source>
</evidence>
<dbReference type="OrthoDB" id="9944947at2"/>
<protein>
    <recommendedName>
        <fullName evidence="4">Phage tail protein</fullName>
    </recommendedName>
</protein>
<gene>
    <name evidence="2" type="ORF">PWYN_03000</name>
    <name evidence="1" type="ORF">PWYN_15720</name>
</gene>
<dbReference type="EMBL" id="JQCR01000001">
    <property type="protein sequence ID" value="KGE21112.1"/>
    <property type="molecule type" value="Genomic_DNA"/>
</dbReference>
<accession>A0A098MHW5</accession>
<evidence type="ECO:0008006" key="4">
    <source>
        <dbReference type="Google" id="ProtNLM"/>
    </source>
</evidence>